<feature type="transmembrane region" description="Helical" evidence="1">
    <location>
        <begin position="82"/>
        <end position="102"/>
    </location>
</feature>
<keyword evidence="3" id="KW-1185">Reference proteome</keyword>
<dbReference type="HOGENOM" id="CLU_059692_1_0_10"/>
<dbReference type="EMBL" id="CP001619">
    <property type="protein sequence ID" value="ACT95796.1"/>
    <property type="molecule type" value="Genomic_DNA"/>
</dbReference>
<protein>
    <recommendedName>
        <fullName evidence="4">EpsG family protein</fullName>
    </recommendedName>
</protein>
<dbReference type="Proteomes" id="UP000002011">
    <property type="component" value="Chromosome"/>
</dbReference>
<feature type="transmembrane region" description="Helical" evidence="1">
    <location>
        <begin position="109"/>
        <end position="127"/>
    </location>
</feature>
<feature type="transmembrane region" description="Helical" evidence="1">
    <location>
        <begin position="158"/>
        <end position="182"/>
    </location>
</feature>
<feature type="transmembrane region" description="Helical" evidence="1">
    <location>
        <begin position="6"/>
        <end position="21"/>
    </location>
</feature>
<evidence type="ECO:0008006" key="4">
    <source>
        <dbReference type="Google" id="ProtNLM"/>
    </source>
</evidence>
<name>C6W3U8_DYAFD</name>
<organism evidence="2 3">
    <name type="scientific">Dyadobacter fermentans (strain ATCC 700827 / DSM 18053 / CIP 107007 / KCTC 52180 / NS114)</name>
    <dbReference type="NCBI Taxonomy" id="471854"/>
    <lineage>
        <taxon>Bacteria</taxon>
        <taxon>Pseudomonadati</taxon>
        <taxon>Bacteroidota</taxon>
        <taxon>Cytophagia</taxon>
        <taxon>Cytophagales</taxon>
        <taxon>Spirosomataceae</taxon>
        <taxon>Dyadobacter</taxon>
    </lineage>
</organism>
<dbReference type="eggNOG" id="ENOG5031YNQ">
    <property type="taxonomic scope" value="Bacteria"/>
</dbReference>
<feature type="transmembrane region" description="Helical" evidence="1">
    <location>
        <begin position="28"/>
        <end position="45"/>
    </location>
</feature>
<evidence type="ECO:0000313" key="3">
    <source>
        <dbReference type="Proteomes" id="UP000002011"/>
    </source>
</evidence>
<proteinExistence type="predicted"/>
<dbReference type="Pfam" id="PF14897">
    <property type="entry name" value="EpsG"/>
    <property type="match status" value="1"/>
</dbReference>
<reference evidence="2 3" key="1">
    <citation type="journal article" date="2009" name="Stand. Genomic Sci.">
        <title>Complete genome sequence of Dyadobacter fermentans type strain (NS114).</title>
        <authorList>
            <person name="Lang E."/>
            <person name="Lapidus A."/>
            <person name="Chertkov O."/>
            <person name="Brettin T."/>
            <person name="Detter J.C."/>
            <person name="Han C."/>
            <person name="Copeland A."/>
            <person name="Glavina Del Rio T."/>
            <person name="Nolan M."/>
            <person name="Chen F."/>
            <person name="Lucas S."/>
            <person name="Tice H."/>
            <person name="Cheng J.F."/>
            <person name="Land M."/>
            <person name="Hauser L."/>
            <person name="Chang Y.J."/>
            <person name="Jeffries C.D."/>
            <person name="Kopitz M."/>
            <person name="Bruce D."/>
            <person name="Goodwin L."/>
            <person name="Pitluck S."/>
            <person name="Ovchinnikova G."/>
            <person name="Pati A."/>
            <person name="Ivanova N."/>
            <person name="Mavrommatis K."/>
            <person name="Chen A."/>
            <person name="Palaniappan K."/>
            <person name="Chain P."/>
            <person name="Bristow J."/>
            <person name="Eisen J.A."/>
            <person name="Markowitz V."/>
            <person name="Hugenholtz P."/>
            <person name="Goker M."/>
            <person name="Rohde M."/>
            <person name="Kyrpides N.C."/>
            <person name="Klenk H.P."/>
        </authorList>
    </citation>
    <scope>NUCLEOTIDE SEQUENCE [LARGE SCALE GENOMIC DNA]</scope>
    <source>
        <strain evidence="3">ATCC 700827 / DSM 18053 / CIP 107007 / KCTC 52180 / NS114</strain>
    </source>
</reference>
<dbReference type="InterPro" id="IPR049458">
    <property type="entry name" value="EpsG-like"/>
</dbReference>
<dbReference type="OrthoDB" id="949885at2"/>
<evidence type="ECO:0000313" key="2">
    <source>
        <dbReference type="EMBL" id="ACT95796.1"/>
    </source>
</evidence>
<keyword evidence="1" id="KW-0472">Membrane</keyword>
<dbReference type="AlphaFoldDB" id="C6W3U8"/>
<dbReference type="KEGG" id="dfe:Dfer_4595"/>
<keyword evidence="1" id="KW-0812">Transmembrane</keyword>
<feature type="transmembrane region" description="Helical" evidence="1">
    <location>
        <begin position="283"/>
        <end position="302"/>
    </location>
</feature>
<keyword evidence="1" id="KW-1133">Transmembrane helix</keyword>
<dbReference type="STRING" id="471854.Dfer_4595"/>
<dbReference type="RefSeq" id="WP_015814037.1">
    <property type="nucleotide sequence ID" value="NC_013037.1"/>
</dbReference>
<sequence length="371" mass="43223">MLYYIIFSVLTLIALLEMVTVPERIKKAIYITMCIIFVMISGLRWNTGNDWKPYYSFFTRFTADDPVFLLRMEPGYVQFVKFLRIFSASFTFYLMALAIITVSIKTIFFYRYAGAVFLALVLYWGTFLGDVMAVRQSIAISLCVLATHFIITRRAWYFIICTIVAAQVHVTAYIFLLAYPIYYANWSVRYKYVFLVISIIFGSFSISENILELLTRLVPAGVGLDRVNQKALAYLEIGNEIGSTAELSKMQRLVAALAKRAVMLPIFFYFQERFTISKDKYKGFLNLYTFGNVVFFFVVDFLTLQRAATYFYTFEILMLCIIYINVKSKSVWFIIIITYALFKMISIILGAYGLLVPYIWIFSENTYRYVY</sequence>
<feature type="transmembrane region" description="Helical" evidence="1">
    <location>
        <begin position="133"/>
        <end position="151"/>
    </location>
</feature>
<feature type="transmembrane region" description="Helical" evidence="1">
    <location>
        <begin position="309"/>
        <end position="326"/>
    </location>
</feature>
<feature type="transmembrane region" description="Helical" evidence="1">
    <location>
        <begin position="188"/>
        <end position="206"/>
    </location>
</feature>
<evidence type="ECO:0000256" key="1">
    <source>
        <dbReference type="SAM" id="Phobius"/>
    </source>
</evidence>
<feature type="transmembrane region" description="Helical" evidence="1">
    <location>
        <begin position="332"/>
        <end position="361"/>
    </location>
</feature>
<accession>C6W3U8</accession>
<gene>
    <name evidence="2" type="ordered locus">Dfer_4595</name>
</gene>